<keyword evidence="1" id="KW-1133">Transmembrane helix</keyword>
<accession>A0A0D1K441</accession>
<reference evidence="2 3" key="1">
    <citation type="journal article" date="2015" name="Microbiology (Mosc.)">
        <title>Genomics of the Weissella cibaria species with an examination of its metabolic traits.</title>
        <authorList>
            <person name="Lynch K.M."/>
            <person name="Lucid A."/>
            <person name="Arendt E.K."/>
            <person name="Sleator R.D."/>
            <person name="Lucey B."/>
            <person name="Coffey A."/>
        </authorList>
    </citation>
    <scope>NUCLEOTIDE SEQUENCE [LARGE SCALE GENOMIC DNA]</scope>
    <source>
        <strain evidence="2 3">MG1</strain>
    </source>
</reference>
<proteinExistence type="predicted"/>
<dbReference type="EMBL" id="JWHU01000034">
    <property type="protein sequence ID" value="KIU19774.1"/>
    <property type="molecule type" value="Genomic_DNA"/>
</dbReference>
<organism evidence="2 3">
    <name type="scientific">Weissella cibaria</name>
    <dbReference type="NCBI Taxonomy" id="137591"/>
    <lineage>
        <taxon>Bacteria</taxon>
        <taxon>Bacillati</taxon>
        <taxon>Bacillota</taxon>
        <taxon>Bacilli</taxon>
        <taxon>Lactobacillales</taxon>
        <taxon>Lactobacillaceae</taxon>
        <taxon>Weissella</taxon>
    </lineage>
</organism>
<sequence length="109" mass="12190">MTNEDKTDVLIRVIVELVIVIVGVILIVSVLRHTWQVQSELGVQVIFFVGAVLFVWVVCLLLAVVITIMISVRYNNPDEQFYLGLVQLIIHLIIIILGMCGVNASGLFR</sequence>
<gene>
    <name evidence="2" type="ORF">QX99_01795</name>
</gene>
<feature type="transmembrane region" description="Helical" evidence="1">
    <location>
        <begin position="43"/>
        <end position="69"/>
    </location>
</feature>
<dbReference type="AlphaFoldDB" id="A0A0D1K441"/>
<name>A0A0D1K441_9LACO</name>
<keyword evidence="1" id="KW-0812">Transmembrane</keyword>
<protein>
    <submittedName>
        <fullName evidence="2">Uncharacterized protein</fullName>
    </submittedName>
</protein>
<dbReference type="RefSeq" id="WP_043711955.1">
    <property type="nucleotide sequence ID" value="NZ_JALOCT010000001.1"/>
</dbReference>
<keyword evidence="3" id="KW-1185">Reference proteome</keyword>
<evidence type="ECO:0000256" key="1">
    <source>
        <dbReference type="SAM" id="Phobius"/>
    </source>
</evidence>
<keyword evidence="1" id="KW-0472">Membrane</keyword>
<feature type="transmembrane region" description="Helical" evidence="1">
    <location>
        <begin position="9"/>
        <end position="31"/>
    </location>
</feature>
<evidence type="ECO:0000313" key="2">
    <source>
        <dbReference type="EMBL" id="KIU19774.1"/>
    </source>
</evidence>
<evidence type="ECO:0000313" key="3">
    <source>
        <dbReference type="Proteomes" id="UP000032287"/>
    </source>
</evidence>
<dbReference type="Proteomes" id="UP000032287">
    <property type="component" value="Unassembled WGS sequence"/>
</dbReference>
<comment type="caution">
    <text evidence="2">The sequence shown here is derived from an EMBL/GenBank/DDBJ whole genome shotgun (WGS) entry which is preliminary data.</text>
</comment>
<dbReference type="PATRIC" id="fig|137591.25.peg.1766"/>
<feature type="transmembrane region" description="Helical" evidence="1">
    <location>
        <begin position="81"/>
        <end position="104"/>
    </location>
</feature>